<evidence type="ECO:0000313" key="1">
    <source>
        <dbReference type="EMBL" id="EDM81669.1"/>
    </source>
</evidence>
<dbReference type="EMBL" id="ABCS01000002">
    <property type="protein sequence ID" value="EDM81669.1"/>
    <property type="molecule type" value="Genomic_DNA"/>
</dbReference>
<keyword evidence="2" id="KW-1185">Reference proteome</keyword>
<dbReference type="InterPro" id="IPR013785">
    <property type="entry name" value="Aldolase_TIM"/>
</dbReference>
<gene>
    <name evidence="1" type="ORF">PPSIR1_22169</name>
</gene>
<dbReference type="Proteomes" id="UP000005801">
    <property type="component" value="Unassembled WGS sequence"/>
</dbReference>
<dbReference type="STRING" id="391625.PPSIR1_22169"/>
<reference evidence="1 2" key="1">
    <citation type="submission" date="2007-06" db="EMBL/GenBank/DDBJ databases">
        <authorList>
            <person name="Shimkets L."/>
            <person name="Ferriera S."/>
            <person name="Johnson J."/>
            <person name="Kravitz S."/>
            <person name="Beeson K."/>
            <person name="Sutton G."/>
            <person name="Rogers Y.-H."/>
            <person name="Friedman R."/>
            <person name="Frazier M."/>
            <person name="Venter J.C."/>
        </authorList>
    </citation>
    <scope>NUCLEOTIDE SEQUENCE [LARGE SCALE GENOMIC DNA]</scope>
    <source>
        <strain evidence="1 2">SIR-1</strain>
    </source>
</reference>
<sequence>MVSVDELSQAIFDTPGIEGVTLTGGEPFEQAEGFGALADIVRARNMSVMIFTGYNPDEFDSRNQRRLVERCDILVAGRYVQSRTVHGQPWLGSANQQVHYLTDRYTPARQRAECEFHIHEDGRLVLTGFPAPELQDITPA</sequence>
<dbReference type="eggNOG" id="COG0602">
    <property type="taxonomic scope" value="Bacteria"/>
</dbReference>
<evidence type="ECO:0000313" key="2">
    <source>
        <dbReference type="Proteomes" id="UP000005801"/>
    </source>
</evidence>
<organism evidence="1 2">
    <name type="scientific">Plesiocystis pacifica SIR-1</name>
    <dbReference type="NCBI Taxonomy" id="391625"/>
    <lineage>
        <taxon>Bacteria</taxon>
        <taxon>Pseudomonadati</taxon>
        <taxon>Myxococcota</taxon>
        <taxon>Polyangia</taxon>
        <taxon>Nannocystales</taxon>
        <taxon>Nannocystaceae</taxon>
        <taxon>Plesiocystis</taxon>
    </lineage>
</organism>
<dbReference type="Pfam" id="PF13353">
    <property type="entry name" value="Fer4_12"/>
    <property type="match status" value="1"/>
</dbReference>
<protein>
    <submittedName>
        <fullName evidence="1">Putative radical SAM domain protein</fullName>
    </submittedName>
</protein>
<dbReference type="AlphaFoldDB" id="A6FXT1"/>
<accession>A6FXT1</accession>
<comment type="caution">
    <text evidence="1">The sequence shown here is derived from an EMBL/GenBank/DDBJ whole genome shotgun (WGS) entry which is preliminary data.</text>
</comment>
<name>A6FXT1_9BACT</name>
<dbReference type="Gene3D" id="3.20.20.70">
    <property type="entry name" value="Aldolase class I"/>
    <property type="match status" value="1"/>
</dbReference>
<proteinExistence type="predicted"/>